<dbReference type="RefSeq" id="WP_346139648.1">
    <property type="nucleotide sequence ID" value="NZ_BAAASE010000019.1"/>
</dbReference>
<gene>
    <name evidence="1" type="ORF">GCM10010255_82950</name>
</gene>
<evidence type="ECO:0000313" key="1">
    <source>
        <dbReference type="EMBL" id="GAA2427729.1"/>
    </source>
</evidence>
<dbReference type="EMBL" id="BAAASE010000019">
    <property type="protein sequence ID" value="GAA2427729.1"/>
    <property type="molecule type" value="Genomic_DNA"/>
</dbReference>
<dbReference type="PROSITE" id="PS51642">
    <property type="entry name" value="HEMOPEXIN_2"/>
    <property type="match status" value="3"/>
</dbReference>
<dbReference type="Gene3D" id="2.110.10.10">
    <property type="entry name" value="Hemopexin-like domain"/>
    <property type="match status" value="2"/>
</dbReference>
<dbReference type="InterPro" id="IPR036375">
    <property type="entry name" value="Hemopexin-like_dom_sf"/>
</dbReference>
<dbReference type="InterPro" id="IPR018487">
    <property type="entry name" value="Hemopexin-like_repeat"/>
</dbReference>
<dbReference type="SMART" id="SM00120">
    <property type="entry name" value="HX"/>
    <property type="match status" value="4"/>
</dbReference>
<evidence type="ECO:0008006" key="3">
    <source>
        <dbReference type="Google" id="ProtNLM"/>
    </source>
</evidence>
<sequence length="435" mass="47176">MAKLRSAISWSNDRTYLFYDDDTYAVYDSATGLQEDSGLGIGDWHGLPRSPDAFVWWGVGKAYAFTGGDYLRYDGPSNQVDPGYPLAIGPQWPGLPTGASGGPDWRNGIDAAVNWGNGKLYLFKGDAYVRYDIAADRVDPGYPVKIANRWTGVFPANLDAVTYTGGRYAYFFSGGQYQRFDLDTDQVDDSGPLDLSFRFTPTPSGGVAPARLLTLAQANGLMADLIRRGKLTLKSPPFVDGPSGIVSPKPDQRVVVSPPAFDGIRYTNQIAPASTVIDNLDQRMLVALYRLTRWTNSSAPDIAELLHLGIGHGGPNPKDCHNQGRAIDLSAIKGEVDGAGFTRSVLKHWGELPRPAGVKVRISPSADPLGYGLFTTVFRFGTFECEGNGIGPQNKWPMPELGEGGFVVYPDHKDPGLAAAHQNHFHLQVGVTRLP</sequence>
<comment type="caution">
    <text evidence="1">The sequence shown here is derived from an EMBL/GenBank/DDBJ whole genome shotgun (WGS) entry which is preliminary data.</text>
</comment>
<protein>
    <recommendedName>
        <fullName evidence="3">Hemopexin</fullName>
    </recommendedName>
</protein>
<name>A0ABP5WIX8_9ACTN</name>
<reference evidence="2" key="1">
    <citation type="journal article" date="2019" name="Int. J. Syst. Evol. Microbiol.">
        <title>The Global Catalogue of Microorganisms (GCM) 10K type strain sequencing project: providing services to taxonomists for standard genome sequencing and annotation.</title>
        <authorList>
            <consortium name="The Broad Institute Genomics Platform"/>
            <consortium name="The Broad Institute Genome Sequencing Center for Infectious Disease"/>
            <person name="Wu L."/>
            <person name="Ma J."/>
        </authorList>
    </citation>
    <scope>NUCLEOTIDE SEQUENCE [LARGE SCALE GENOMIC DNA]</scope>
    <source>
        <strain evidence="2">JCM 4358</strain>
    </source>
</reference>
<dbReference type="Proteomes" id="UP001499986">
    <property type="component" value="Unassembled WGS sequence"/>
</dbReference>
<keyword evidence="2" id="KW-1185">Reference proteome</keyword>
<dbReference type="SUPFAM" id="SSF50923">
    <property type="entry name" value="Hemopexin-like domain"/>
    <property type="match status" value="1"/>
</dbReference>
<evidence type="ECO:0000313" key="2">
    <source>
        <dbReference type="Proteomes" id="UP001499986"/>
    </source>
</evidence>
<proteinExistence type="predicted"/>
<dbReference type="Pfam" id="PF00045">
    <property type="entry name" value="Hemopexin"/>
    <property type="match status" value="2"/>
</dbReference>
<accession>A0ABP5WIX8</accession>
<organism evidence="1 2">
    <name type="scientific">Streptomyces coeruleofuscus</name>
    <dbReference type="NCBI Taxonomy" id="66879"/>
    <lineage>
        <taxon>Bacteria</taxon>
        <taxon>Bacillati</taxon>
        <taxon>Actinomycetota</taxon>
        <taxon>Actinomycetes</taxon>
        <taxon>Kitasatosporales</taxon>
        <taxon>Streptomycetaceae</taxon>
        <taxon>Streptomyces</taxon>
    </lineage>
</organism>